<gene>
    <name evidence="1" type="ORF">DAEQUDRAFT_769528</name>
</gene>
<keyword evidence="2" id="KW-1185">Reference proteome</keyword>
<evidence type="ECO:0000313" key="2">
    <source>
        <dbReference type="Proteomes" id="UP000076727"/>
    </source>
</evidence>
<sequence>MSASPQASNSSQSLSGHPEIQVKISITTDVETDADHCDAYGEAPVFGFVVYAGNKRVYPRTSVPASPCGSIGITEELHEERPRAYQEWDGAFRPPCPRPPVTFDETDMWCQTRDSSPSARKRPKLWIDPLVLSLPLVVRRRHSYCNSAHTDDSPSSPASYCSTKSAASLCAAIPRKPSIWFQRRWLA</sequence>
<name>A0A165LP17_9APHY</name>
<evidence type="ECO:0000313" key="1">
    <source>
        <dbReference type="EMBL" id="KZT64673.1"/>
    </source>
</evidence>
<proteinExistence type="predicted"/>
<dbReference type="EMBL" id="KV429122">
    <property type="protein sequence ID" value="KZT64673.1"/>
    <property type="molecule type" value="Genomic_DNA"/>
</dbReference>
<reference evidence="1 2" key="1">
    <citation type="journal article" date="2016" name="Mol. Biol. Evol.">
        <title>Comparative Genomics of Early-Diverging Mushroom-Forming Fungi Provides Insights into the Origins of Lignocellulose Decay Capabilities.</title>
        <authorList>
            <person name="Nagy L.G."/>
            <person name="Riley R."/>
            <person name="Tritt A."/>
            <person name="Adam C."/>
            <person name="Daum C."/>
            <person name="Floudas D."/>
            <person name="Sun H."/>
            <person name="Yadav J.S."/>
            <person name="Pangilinan J."/>
            <person name="Larsson K.H."/>
            <person name="Matsuura K."/>
            <person name="Barry K."/>
            <person name="Labutti K."/>
            <person name="Kuo R."/>
            <person name="Ohm R.A."/>
            <person name="Bhattacharya S.S."/>
            <person name="Shirouzu T."/>
            <person name="Yoshinaga Y."/>
            <person name="Martin F.M."/>
            <person name="Grigoriev I.V."/>
            <person name="Hibbett D.S."/>
        </authorList>
    </citation>
    <scope>NUCLEOTIDE SEQUENCE [LARGE SCALE GENOMIC DNA]</scope>
    <source>
        <strain evidence="1 2">L-15889</strain>
    </source>
</reference>
<dbReference type="Proteomes" id="UP000076727">
    <property type="component" value="Unassembled WGS sequence"/>
</dbReference>
<dbReference type="AlphaFoldDB" id="A0A165LP17"/>
<organism evidence="1 2">
    <name type="scientific">Daedalea quercina L-15889</name>
    <dbReference type="NCBI Taxonomy" id="1314783"/>
    <lineage>
        <taxon>Eukaryota</taxon>
        <taxon>Fungi</taxon>
        <taxon>Dikarya</taxon>
        <taxon>Basidiomycota</taxon>
        <taxon>Agaricomycotina</taxon>
        <taxon>Agaricomycetes</taxon>
        <taxon>Polyporales</taxon>
        <taxon>Fomitopsis</taxon>
    </lineage>
</organism>
<accession>A0A165LP17</accession>
<protein>
    <submittedName>
        <fullName evidence="1">Uncharacterized protein</fullName>
    </submittedName>
</protein>